<evidence type="ECO:0000256" key="1">
    <source>
        <dbReference type="ARBA" id="ARBA00008857"/>
    </source>
</evidence>
<dbReference type="InterPro" id="IPR050090">
    <property type="entry name" value="Tyrosine_recombinase_XerCD"/>
</dbReference>
<dbReference type="InterPro" id="IPR028259">
    <property type="entry name" value="AP2-like_int_N"/>
</dbReference>
<evidence type="ECO:0000313" key="7">
    <source>
        <dbReference type="EMBL" id="WDF82374.1"/>
    </source>
</evidence>
<dbReference type="EMBL" id="CP117884">
    <property type="protein sequence ID" value="WDF82374.1"/>
    <property type="molecule type" value="Genomic_DNA"/>
</dbReference>
<keyword evidence="8" id="KW-1185">Reference proteome</keyword>
<dbReference type="InterPro" id="IPR010998">
    <property type="entry name" value="Integrase_recombinase_N"/>
</dbReference>
<dbReference type="PROSITE" id="PS51900">
    <property type="entry name" value="CB"/>
    <property type="match status" value="1"/>
</dbReference>
<dbReference type="Gene3D" id="1.10.443.10">
    <property type="entry name" value="Intergrase catalytic core"/>
    <property type="match status" value="1"/>
</dbReference>
<feature type="domain" description="Tyr recombinase" evidence="5">
    <location>
        <begin position="163"/>
        <end position="365"/>
    </location>
</feature>
<comment type="similarity">
    <text evidence="1">Belongs to the 'phage' integrase family.</text>
</comment>
<accession>A0ABY7WTK4</accession>
<evidence type="ECO:0000256" key="4">
    <source>
        <dbReference type="PROSITE-ProRule" id="PRU01248"/>
    </source>
</evidence>
<sequence length="375" mass="42986">MASIILRGKKWQYRISWHDSRGKTHSKSKSGYRTKREASYAASQLEVALGLQSSQLNRDIPIADYFHNWYTVYRTGRSLHTMEAYHWAEKELRLFFDNTPISNVTAFTWQQFLNKLGERNRKSTVRHLIGSIKAMTKYAMNERTIDRDFMFGAVFSGGESKPEQSKYLELTQFKKLVRAARKQGSLSSLGAQSVYISSQTGMRVGEVLGLRWRDIVWSENTINVNHSWDSYTHSLGTTKTKTSVRRIEVAPKVITSLRRLRREQTSWLADHKYENPDGYVFFTKRGTVLSYMGARRAVIALQDMIGIPEYSQISFHGLRHTHTSFLIANGIDIYYVSKRLGHANANITMAIYSHLLEDHRTEEAQAAVSALNAIG</sequence>
<dbReference type="InterPro" id="IPR044068">
    <property type="entry name" value="CB"/>
</dbReference>
<protein>
    <submittedName>
        <fullName evidence="7">Tyrosine-type recombinase/integrase</fullName>
    </submittedName>
</protein>
<evidence type="ECO:0000259" key="5">
    <source>
        <dbReference type="PROSITE" id="PS51898"/>
    </source>
</evidence>
<evidence type="ECO:0000256" key="2">
    <source>
        <dbReference type="ARBA" id="ARBA00023125"/>
    </source>
</evidence>
<proteinExistence type="inferred from homology"/>
<evidence type="ECO:0000313" key="8">
    <source>
        <dbReference type="Proteomes" id="UP001220377"/>
    </source>
</evidence>
<gene>
    <name evidence="7" type="ORF">PQ472_10850</name>
</gene>
<dbReference type="Gene3D" id="1.10.150.130">
    <property type="match status" value="1"/>
</dbReference>
<dbReference type="PROSITE" id="PS51898">
    <property type="entry name" value="TYR_RECOMBINASE"/>
    <property type="match status" value="1"/>
</dbReference>
<dbReference type="PANTHER" id="PTHR30349">
    <property type="entry name" value="PHAGE INTEGRASE-RELATED"/>
    <property type="match status" value="1"/>
</dbReference>
<dbReference type="InterPro" id="IPR013762">
    <property type="entry name" value="Integrase-like_cat_sf"/>
</dbReference>
<keyword evidence="3" id="KW-0233">DNA recombination</keyword>
<dbReference type="Proteomes" id="UP001220377">
    <property type="component" value="Chromosome"/>
</dbReference>
<evidence type="ECO:0000256" key="3">
    <source>
        <dbReference type="ARBA" id="ARBA00023172"/>
    </source>
</evidence>
<dbReference type="Pfam" id="PF14657">
    <property type="entry name" value="Arm-DNA-bind_4"/>
    <property type="match status" value="1"/>
</dbReference>
<dbReference type="InterPro" id="IPR011010">
    <property type="entry name" value="DNA_brk_join_enz"/>
</dbReference>
<reference evidence="7 8" key="1">
    <citation type="submission" date="2023-02" db="EMBL/GenBank/DDBJ databases">
        <title>Genome sequence of Lacticaseibacillus sp. KACC 23028.</title>
        <authorList>
            <person name="Kim S."/>
            <person name="Heo J."/>
            <person name="Kwon S.-W."/>
        </authorList>
    </citation>
    <scope>NUCLEOTIDE SEQUENCE [LARGE SCALE GENOMIC DNA]</scope>
    <source>
        <strain evidence="7 8">KACC 23028</strain>
    </source>
</reference>
<organism evidence="7 8">
    <name type="scientific">Lacticaseibacillus pabuli</name>
    <dbReference type="NCBI Taxonomy" id="3025672"/>
    <lineage>
        <taxon>Bacteria</taxon>
        <taxon>Bacillati</taxon>
        <taxon>Bacillota</taxon>
        <taxon>Bacilli</taxon>
        <taxon>Lactobacillales</taxon>
        <taxon>Lactobacillaceae</taxon>
        <taxon>Lacticaseibacillus</taxon>
    </lineage>
</organism>
<name>A0ABY7WTK4_9LACO</name>
<keyword evidence="2 4" id="KW-0238">DNA-binding</keyword>
<dbReference type="Pfam" id="PF00589">
    <property type="entry name" value="Phage_integrase"/>
    <property type="match status" value="1"/>
</dbReference>
<dbReference type="CDD" id="cd01189">
    <property type="entry name" value="INT_ICEBs1_C_like"/>
    <property type="match status" value="1"/>
</dbReference>
<dbReference type="PANTHER" id="PTHR30349:SF64">
    <property type="entry name" value="PROPHAGE INTEGRASE INTD-RELATED"/>
    <property type="match status" value="1"/>
</dbReference>
<evidence type="ECO:0000259" key="6">
    <source>
        <dbReference type="PROSITE" id="PS51900"/>
    </source>
</evidence>
<feature type="domain" description="Core-binding (CB)" evidence="6">
    <location>
        <begin position="57"/>
        <end position="140"/>
    </location>
</feature>
<dbReference type="InterPro" id="IPR002104">
    <property type="entry name" value="Integrase_catalytic"/>
</dbReference>
<dbReference type="SUPFAM" id="SSF56349">
    <property type="entry name" value="DNA breaking-rejoining enzymes"/>
    <property type="match status" value="1"/>
</dbReference>
<dbReference type="RefSeq" id="WP_274259781.1">
    <property type="nucleotide sequence ID" value="NZ_CP117884.1"/>
</dbReference>